<sequence>MRKLLLFFILITSQLFYSQSDCVSAMPICGNSDIFYTPSGPGNVAEGLSTNGCLASNERFSVWYTFTIATSGTLAFTIIPNLASNDYDFAVYGPTSNGCTPLHTNNVFVRPLRCNYSGTPGDTGLDLTLAPPANPLTDYGNDGKWSPYMQVTAGETYYLIITNHTWTLNGFSMNWGGTATLSSAFSDPNLAPNPFIAPGTPNPAGGPNLVPTCPLPGLFDFSTLSPGIINGNPNFIVSYHTTANDALSGTAPITTPIMVNGTDTYYYSIRYQDPANPANPLNNCRQSGSFKFILGVIPVKNATVFACANNGATTATFDLTTADVYFDTTAIKKFYLTMADLNAGINEIQNPNNYNSVEKTVYAKVTTSAGCTGNVTVDLKFHPKVIVNEATIEECFLPVNTNTASFNLNLANVTSQPNTTKKFYLTLDNAINGTNEISSTYISSNSSVYVRVFSQNGCYAITKINLKVLTPVNSTVLKDKTICLEDRTTLDAGAGFDGYEWSTGATTQTISNVAVGAYWVKLKTGKCYTLQNVTVHPTHQPVIASLDIKNNTITVNVTGGSAPYQYSLDGTNWQDSNLFTGLPRGENKIFVKDSYDCNPIQIQVTVPNLINAITPNGDNMNDEIDYTALAYKKNLVFTVYNRYGNKIYEADKIRNFKWNGTSGGKKIQTGTYWYTITWNEDDANSTPTKYDGWVLVKNRE</sequence>
<evidence type="ECO:0000313" key="2">
    <source>
        <dbReference type="EMBL" id="MCX8533594.1"/>
    </source>
</evidence>
<keyword evidence="3" id="KW-1185">Reference proteome</keyword>
<evidence type="ECO:0000256" key="1">
    <source>
        <dbReference type="SAM" id="SignalP"/>
    </source>
</evidence>
<keyword evidence="1" id="KW-0732">Signal</keyword>
<proteinExistence type="predicted"/>
<feature type="signal peptide" evidence="1">
    <location>
        <begin position="1"/>
        <end position="18"/>
    </location>
</feature>
<reference evidence="2" key="1">
    <citation type="submission" date="2022-10" db="EMBL/GenBank/DDBJ databases">
        <title>Chryseobacterium sp. nov., a novel bacterial species.</title>
        <authorList>
            <person name="Cao Y."/>
        </authorList>
    </citation>
    <scope>NUCLEOTIDE SEQUENCE</scope>
    <source>
        <strain evidence="2">KC 927</strain>
    </source>
</reference>
<dbReference type="EMBL" id="JAOVZV010000016">
    <property type="protein sequence ID" value="MCX8533594.1"/>
    <property type="molecule type" value="Genomic_DNA"/>
</dbReference>
<evidence type="ECO:0000313" key="3">
    <source>
        <dbReference type="Proteomes" id="UP001070176"/>
    </source>
</evidence>
<dbReference type="Pfam" id="PF13585">
    <property type="entry name" value="CHU_C"/>
    <property type="match status" value="1"/>
</dbReference>
<name>A0ABT3Y611_9FLAO</name>
<dbReference type="Proteomes" id="UP001070176">
    <property type="component" value="Unassembled WGS sequence"/>
</dbReference>
<dbReference type="InterPro" id="IPR026341">
    <property type="entry name" value="T9SS_type_B"/>
</dbReference>
<dbReference type="NCBIfam" id="TIGR04131">
    <property type="entry name" value="Bac_Flav_CTERM"/>
    <property type="match status" value="1"/>
</dbReference>
<gene>
    <name evidence="2" type="ORF">OEA66_14660</name>
</gene>
<dbReference type="RefSeq" id="WP_267282089.1">
    <property type="nucleotide sequence ID" value="NZ_JAOVZV010000016.1"/>
</dbReference>
<comment type="caution">
    <text evidence="2">The sequence shown here is derived from an EMBL/GenBank/DDBJ whole genome shotgun (WGS) entry which is preliminary data.</text>
</comment>
<protein>
    <submittedName>
        <fullName evidence="2">Gliding motility-associated C-terminal domain-containing protein</fullName>
    </submittedName>
</protein>
<organism evidence="2 3">
    <name type="scientific">Chryseobacterium luquanense</name>
    <dbReference type="NCBI Taxonomy" id="2983766"/>
    <lineage>
        <taxon>Bacteria</taxon>
        <taxon>Pseudomonadati</taxon>
        <taxon>Bacteroidota</taxon>
        <taxon>Flavobacteriia</taxon>
        <taxon>Flavobacteriales</taxon>
        <taxon>Weeksellaceae</taxon>
        <taxon>Chryseobacterium group</taxon>
        <taxon>Chryseobacterium</taxon>
    </lineage>
</organism>
<feature type="chain" id="PRO_5046350329" evidence="1">
    <location>
        <begin position="19"/>
        <end position="700"/>
    </location>
</feature>
<accession>A0ABT3Y611</accession>